<dbReference type="PANTHER" id="PTHR34573:SF1">
    <property type="entry name" value="VITAMIN K EPOXIDE REDUCTASE DOMAIN-CONTAINING PROTEIN"/>
    <property type="match status" value="1"/>
</dbReference>
<feature type="domain" description="Vitamin K epoxide reductase" evidence="11">
    <location>
        <begin position="5"/>
        <end position="135"/>
    </location>
</feature>
<feature type="transmembrane region" description="Helical" evidence="10">
    <location>
        <begin position="145"/>
        <end position="163"/>
    </location>
</feature>
<keyword evidence="3 10" id="KW-0812">Transmembrane</keyword>
<dbReference type="Gene3D" id="1.20.1440.130">
    <property type="entry name" value="VKOR domain"/>
    <property type="match status" value="1"/>
</dbReference>
<protein>
    <recommendedName>
        <fullName evidence="11">Vitamin K epoxide reductase domain-containing protein</fullName>
    </recommendedName>
</protein>
<dbReference type="SMART" id="SM00756">
    <property type="entry name" value="VKc"/>
    <property type="match status" value="1"/>
</dbReference>
<evidence type="ECO:0000313" key="12">
    <source>
        <dbReference type="EMBL" id="KKT78863.1"/>
    </source>
</evidence>
<keyword evidence="6" id="KW-0560">Oxidoreductase</keyword>
<keyword evidence="9" id="KW-0676">Redox-active center</keyword>
<feature type="transmembrane region" description="Helical" evidence="10">
    <location>
        <begin position="108"/>
        <end position="133"/>
    </location>
</feature>
<evidence type="ECO:0000259" key="11">
    <source>
        <dbReference type="SMART" id="SM00756"/>
    </source>
</evidence>
<evidence type="ECO:0000256" key="6">
    <source>
        <dbReference type="ARBA" id="ARBA00023002"/>
    </source>
</evidence>
<dbReference type="GO" id="GO:0016020">
    <property type="term" value="C:membrane"/>
    <property type="evidence" value="ECO:0007669"/>
    <property type="project" value="UniProtKB-SubCell"/>
</dbReference>
<dbReference type="CDD" id="cd02947">
    <property type="entry name" value="TRX_family"/>
    <property type="match status" value="1"/>
</dbReference>
<feature type="transmembrane region" description="Helical" evidence="10">
    <location>
        <begin position="57"/>
        <end position="78"/>
    </location>
</feature>
<proteinExistence type="inferred from homology"/>
<gene>
    <name evidence="12" type="ORF">UW74_C0012G0004</name>
</gene>
<dbReference type="SUPFAM" id="SSF52833">
    <property type="entry name" value="Thioredoxin-like"/>
    <property type="match status" value="1"/>
</dbReference>
<dbReference type="InterPro" id="IPR012932">
    <property type="entry name" value="VKOR"/>
</dbReference>
<dbReference type="GO" id="GO:0016491">
    <property type="term" value="F:oxidoreductase activity"/>
    <property type="evidence" value="ECO:0007669"/>
    <property type="project" value="UniProtKB-KW"/>
</dbReference>
<comment type="caution">
    <text evidence="12">The sequence shown here is derived from an EMBL/GenBank/DDBJ whole genome shotgun (WGS) entry which is preliminary data.</text>
</comment>
<dbReference type="Proteomes" id="UP000034889">
    <property type="component" value="Unassembled WGS sequence"/>
</dbReference>
<organism evidence="12 13">
    <name type="scientific">Candidatus Giovannonibacteria bacterium GW2011_GWC2_44_8</name>
    <dbReference type="NCBI Taxonomy" id="1618657"/>
    <lineage>
        <taxon>Bacteria</taxon>
        <taxon>Candidatus Giovannoniibacteriota</taxon>
    </lineage>
</organism>
<dbReference type="Pfam" id="PF07884">
    <property type="entry name" value="VKOR"/>
    <property type="match status" value="1"/>
</dbReference>
<evidence type="ECO:0000256" key="1">
    <source>
        <dbReference type="ARBA" id="ARBA00004141"/>
    </source>
</evidence>
<dbReference type="GO" id="GO:0048038">
    <property type="term" value="F:quinone binding"/>
    <property type="evidence" value="ECO:0007669"/>
    <property type="project" value="UniProtKB-KW"/>
</dbReference>
<evidence type="ECO:0000313" key="13">
    <source>
        <dbReference type="Proteomes" id="UP000034889"/>
    </source>
</evidence>
<keyword evidence="4" id="KW-0874">Quinone</keyword>
<evidence type="ECO:0000256" key="5">
    <source>
        <dbReference type="ARBA" id="ARBA00022989"/>
    </source>
</evidence>
<evidence type="ECO:0000256" key="2">
    <source>
        <dbReference type="ARBA" id="ARBA00006214"/>
    </source>
</evidence>
<sequence>MILMKKSAFWMIVLCAITGIGIMSYLTYIHYSQSKSFCDISQEVSCDVVTTSIYSEIFGIPVSVLGLLYFAAVLFLILKRKDKAFQTLFIITLFALVPSLYLSLTEILFINSICILCETSKVLMLIIIGASLWASGLDSKTAFRMGAPVLIAGLVAAGVTYFAQTGTVVKKDYSNFMQCLNSKGIVYYKSVRCSTCRRQEMIFGEASKKLNSIECHPDGENPRPELCLSKKITKTPTFLMESGGTEIKRIEGLQQIKDLSAFANCAAE</sequence>
<feature type="transmembrane region" description="Helical" evidence="10">
    <location>
        <begin position="7"/>
        <end position="26"/>
    </location>
</feature>
<dbReference type="InterPro" id="IPR036249">
    <property type="entry name" value="Thioredoxin-like_sf"/>
</dbReference>
<evidence type="ECO:0000256" key="7">
    <source>
        <dbReference type="ARBA" id="ARBA00023136"/>
    </source>
</evidence>
<evidence type="ECO:0000256" key="9">
    <source>
        <dbReference type="ARBA" id="ARBA00023284"/>
    </source>
</evidence>
<name>A0A0G1K5T4_9BACT</name>
<evidence type="ECO:0000256" key="10">
    <source>
        <dbReference type="SAM" id="Phobius"/>
    </source>
</evidence>
<comment type="similarity">
    <text evidence="2">Belongs to the VKOR family.</text>
</comment>
<accession>A0A0G1K5T4</accession>
<reference evidence="12 13" key="1">
    <citation type="journal article" date="2015" name="Nature">
        <title>rRNA introns, odd ribosomes, and small enigmatic genomes across a large radiation of phyla.</title>
        <authorList>
            <person name="Brown C.T."/>
            <person name="Hug L.A."/>
            <person name="Thomas B.C."/>
            <person name="Sharon I."/>
            <person name="Castelle C.J."/>
            <person name="Singh A."/>
            <person name="Wilkins M.J."/>
            <person name="Williams K.H."/>
            <person name="Banfield J.F."/>
        </authorList>
    </citation>
    <scope>NUCLEOTIDE SEQUENCE [LARGE SCALE GENOMIC DNA]</scope>
</reference>
<comment type="subcellular location">
    <subcellularLocation>
        <location evidence="1">Membrane</location>
        <topology evidence="1">Multi-pass membrane protein</topology>
    </subcellularLocation>
</comment>
<dbReference type="PANTHER" id="PTHR34573">
    <property type="entry name" value="VKC DOMAIN-CONTAINING PROTEIN"/>
    <property type="match status" value="1"/>
</dbReference>
<keyword evidence="5 10" id="KW-1133">Transmembrane helix</keyword>
<dbReference type="InterPro" id="IPR038354">
    <property type="entry name" value="VKOR_sf"/>
</dbReference>
<dbReference type="AlphaFoldDB" id="A0A0G1K5T4"/>
<evidence type="ECO:0000256" key="3">
    <source>
        <dbReference type="ARBA" id="ARBA00022692"/>
    </source>
</evidence>
<feature type="transmembrane region" description="Helical" evidence="10">
    <location>
        <begin position="85"/>
        <end position="102"/>
    </location>
</feature>
<keyword evidence="7 10" id="KW-0472">Membrane</keyword>
<evidence type="ECO:0000256" key="8">
    <source>
        <dbReference type="ARBA" id="ARBA00023157"/>
    </source>
</evidence>
<keyword evidence="8" id="KW-1015">Disulfide bond</keyword>
<evidence type="ECO:0000256" key="4">
    <source>
        <dbReference type="ARBA" id="ARBA00022719"/>
    </source>
</evidence>
<dbReference type="Gene3D" id="3.40.30.10">
    <property type="entry name" value="Glutaredoxin"/>
    <property type="match status" value="1"/>
</dbReference>
<dbReference type="EMBL" id="LCJM01000012">
    <property type="protein sequence ID" value="KKT78863.1"/>
    <property type="molecule type" value="Genomic_DNA"/>
</dbReference>
<dbReference type="CDD" id="cd10546">
    <property type="entry name" value="VKOR"/>
    <property type="match status" value="1"/>
</dbReference>